<sequence>MAHTIQEISSATNSQQLIQRSFMNNRQLNKKMSLYCSKERRMPLFSLEQGRWGLTKDSSLDQTLVRLLNLPLGPSVHFLVKSSFSKEHCKKKAKQERDVRKSEMNNTLPRGRAQRRKRKDQMSSLYPKRNCRRNGPTN</sequence>
<organism evidence="2 3">
    <name type="scientific">Pan troglodytes</name>
    <name type="common">Chimpanzee</name>
    <dbReference type="NCBI Taxonomy" id="9598"/>
    <lineage>
        <taxon>Eukaryota</taxon>
        <taxon>Metazoa</taxon>
        <taxon>Chordata</taxon>
        <taxon>Craniata</taxon>
        <taxon>Vertebrata</taxon>
        <taxon>Euteleostomi</taxon>
        <taxon>Mammalia</taxon>
        <taxon>Eutheria</taxon>
        <taxon>Euarchontoglires</taxon>
        <taxon>Primates</taxon>
        <taxon>Haplorrhini</taxon>
        <taxon>Catarrhini</taxon>
        <taxon>Hominidae</taxon>
        <taxon>Pan</taxon>
    </lineage>
</organism>
<dbReference type="EMBL" id="NBAG03000216">
    <property type="protein sequence ID" value="PNI81440.1"/>
    <property type="molecule type" value="Genomic_DNA"/>
</dbReference>
<evidence type="ECO:0000313" key="3">
    <source>
        <dbReference type="Proteomes" id="UP000236370"/>
    </source>
</evidence>
<feature type="region of interest" description="Disordered" evidence="1">
    <location>
        <begin position="87"/>
        <end position="138"/>
    </location>
</feature>
<reference evidence="2 3" key="1">
    <citation type="submission" date="2017-12" db="EMBL/GenBank/DDBJ databases">
        <title>High-resolution comparative analysis of great ape genomes.</title>
        <authorList>
            <person name="Pollen A."/>
            <person name="Hastie A."/>
            <person name="Hormozdiari F."/>
            <person name="Dougherty M."/>
            <person name="Liu R."/>
            <person name="Chaisson M."/>
            <person name="Hoppe E."/>
            <person name="Hill C."/>
            <person name="Pang A."/>
            <person name="Hillier L."/>
            <person name="Baker C."/>
            <person name="Armstrong J."/>
            <person name="Shendure J."/>
            <person name="Paten B."/>
            <person name="Wilson R."/>
            <person name="Chao H."/>
            <person name="Schneider V."/>
            <person name="Ventura M."/>
            <person name="Kronenberg Z."/>
            <person name="Murali S."/>
            <person name="Gordon D."/>
            <person name="Cantsilieris S."/>
            <person name="Munson K."/>
            <person name="Nelson B."/>
            <person name="Raja A."/>
            <person name="Underwood J."/>
            <person name="Diekhans M."/>
            <person name="Fiddes I."/>
            <person name="Haussler D."/>
            <person name="Eichler E."/>
        </authorList>
    </citation>
    <scope>NUCLEOTIDE SEQUENCE [LARGE SCALE GENOMIC DNA]</scope>
    <source>
        <strain evidence="2">Yerkes chimp pedigree #C0471</strain>
    </source>
</reference>
<proteinExistence type="predicted"/>
<name>A0A2J8PBP8_PANTR</name>
<evidence type="ECO:0000313" key="2">
    <source>
        <dbReference type="EMBL" id="PNI81440.1"/>
    </source>
</evidence>
<evidence type="ECO:0000256" key="1">
    <source>
        <dbReference type="SAM" id="MobiDB-lite"/>
    </source>
</evidence>
<gene>
    <name evidence="2" type="ORF">CK820_G0003763</name>
</gene>
<dbReference type="AlphaFoldDB" id="A0A2J8PBP8"/>
<dbReference type="Proteomes" id="UP000236370">
    <property type="component" value="Unassembled WGS sequence"/>
</dbReference>
<comment type="caution">
    <text evidence="2">The sequence shown here is derived from an EMBL/GenBank/DDBJ whole genome shotgun (WGS) entry which is preliminary data.</text>
</comment>
<protein>
    <submittedName>
        <fullName evidence="2">Uncharacterized protein</fullName>
    </submittedName>
</protein>
<accession>A0A2J8PBP8</accession>